<dbReference type="EMBL" id="CP104003">
    <property type="protein sequence ID" value="UWM56155.1"/>
    <property type="molecule type" value="Genomic_DNA"/>
</dbReference>
<accession>A0A9E7R7M2</accession>
<dbReference type="RefSeq" id="WP_260595275.1">
    <property type="nucleotide sequence ID" value="NZ_CP104003.1"/>
</dbReference>
<organism evidence="3 4">
    <name type="scientific">Salinirubellus salinus</name>
    <dbReference type="NCBI Taxonomy" id="1364945"/>
    <lineage>
        <taxon>Archaea</taxon>
        <taxon>Methanobacteriati</taxon>
        <taxon>Methanobacteriota</taxon>
        <taxon>Stenosarchaea group</taxon>
        <taxon>Halobacteria</taxon>
        <taxon>Halobacteriales</taxon>
        <taxon>Natronomonadaceae</taxon>
        <taxon>Salinirubellus</taxon>
    </lineage>
</organism>
<evidence type="ECO:0000256" key="2">
    <source>
        <dbReference type="SAM" id="Phobius"/>
    </source>
</evidence>
<dbReference type="KEGG" id="ssai:N0B31_07640"/>
<feature type="compositionally biased region" description="Basic and acidic residues" evidence="1">
    <location>
        <begin position="87"/>
        <end position="104"/>
    </location>
</feature>
<evidence type="ECO:0000313" key="3">
    <source>
        <dbReference type="EMBL" id="UWM56155.1"/>
    </source>
</evidence>
<dbReference type="Proteomes" id="UP001057580">
    <property type="component" value="Chromosome"/>
</dbReference>
<protein>
    <submittedName>
        <fullName evidence="3">Uncharacterized protein</fullName>
    </submittedName>
</protein>
<feature type="region of interest" description="Disordered" evidence="1">
    <location>
        <begin position="87"/>
        <end position="110"/>
    </location>
</feature>
<reference evidence="3" key="1">
    <citation type="submission" date="2022-09" db="EMBL/GenBank/DDBJ databases">
        <title>Diverse halophilic archaea isolated from saline environments.</title>
        <authorList>
            <person name="Cui H.-L."/>
        </authorList>
    </citation>
    <scope>NUCLEOTIDE SEQUENCE</scope>
    <source>
        <strain evidence="3">ZS-35-S2</strain>
    </source>
</reference>
<proteinExistence type="predicted"/>
<gene>
    <name evidence="3" type="ORF">N0B31_07640</name>
</gene>
<dbReference type="AlphaFoldDB" id="A0A9E7R7M2"/>
<keyword evidence="2" id="KW-0812">Transmembrane</keyword>
<feature type="transmembrane region" description="Helical" evidence="2">
    <location>
        <begin position="12"/>
        <end position="33"/>
    </location>
</feature>
<name>A0A9E7R7M2_9EURY</name>
<sequence length="110" mass="11894">MTRDARLPLGKRTIAALFLVAVAVTLAGFWALAAGYGTSTLVLVALVVPLLVVLGPLFYIGTKVASQADDPDEVEARLAESLGMSKTEFDRRREGDGRYAHPAEEQFDEE</sequence>
<feature type="transmembrane region" description="Helical" evidence="2">
    <location>
        <begin position="39"/>
        <end position="60"/>
    </location>
</feature>
<evidence type="ECO:0000256" key="1">
    <source>
        <dbReference type="SAM" id="MobiDB-lite"/>
    </source>
</evidence>
<evidence type="ECO:0000313" key="4">
    <source>
        <dbReference type="Proteomes" id="UP001057580"/>
    </source>
</evidence>
<keyword evidence="2" id="KW-1133">Transmembrane helix</keyword>
<keyword evidence="2" id="KW-0472">Membrane</keyword>
<dbReference type="GeneID" id="74942284"/>
<keyword evidence="4" id="KW-1185">Reference proteome</keyword>